<reference evidence="1" key="1">
    <citation type="submission" date="2023-11" db="EMBL/GenBank/DDBJ databases">
        <authorList>
            <person name="Poullet M."/>
        </authorList>
    </citation>
    <scope>NUCLEOTIDE SEQUENCE</scope>
    <source>
        <strain evidence="1">E1834</strain>
    </source>
</reference>
<comment type="caution">
    <text evidence="1">The sequence shown here is derived from an EMBL/GenBank/DDBJ whole genome shotgun (WGS) entry which is preliminary data.</text>
</comment>
<accession>A0ACB0XLV0</accession>
<gene>
    <name evidence="1" type="ORF">MENTE1834_LOCUS980</name>
</gene>
<protein>
    <submittedName>
        <fullName evidence="1">Uncharacterized protein</fullName>
    </submittedName>
</protein>
<proteinExistence type="predicted"/>
<name>A0ACB0XLV0_MELEN</name>
<dbReference type="Proteomes" id="UP001497535">
    <property type="component" value="Unassembled WGS sequence"/>
</dbReference>
<dbReference type="EMBL" id="CAVMJV010000001">
    <property type="protein sequence ID" value="CAK5008171.1"/>
    <property type="molecule type" value="Genomic_DNA"/>
</dbReference>
<keyword evidence="2" id="KW-1185">Reference proteome</keyword>
<organism evidence="1 2">
    <name type="scientific">Meloidogyne enterolobii</name>
    <name type="common">Root-knot nematode worm</name>
    <name type="synonym">Meloidogyne mayaguensis</name>
    <dbReference type="NCBI Taxonomy" id="390850"/>
    <lineage>
        <taxon>Eukaryota</taxon>
        <taxon>Metazoa</taxon>
        <taxon>Ecdysozoa</taxon>
        <taxon>Nematoda</taxon>
        <taxon>Chromadorea</taxon>
        <taxon>Rhabditida</taxon>
        <taxon>Tylenchina</taxon>
        <taxon>Tylenchomorpha</taxon>
        <taxon>Tylenchoidea</taxon>
        <taxon>Meloidogynidae</taxon>
        <taxon>Meloidogyninae</taxon>
        <taxon>Meloidogyne</taxon>
    </lineage>
</organism>
<evidence type="ECO:0000313" key="1">
    <source>
        <dbReference type="EMBL" id="CAK5008171.1"/>
    </source>
</evidence>
<sequence>MSQLLYFLFFVIIYFRYFPFEKYATFENYAIQSNFINFILHLRIFKRKIPIC</sequence>
<evidence type="ECO:0000313" key="2">
    <source>
        <dbReference type="Proteomes" id="UP001497535"/>
    </source>
</evidence>